<proteinExistence type="predicted"/>
<dbReference type="Pfam" id="PF11951">
    <property type="entry name" value="Fungal_trans_2"/>
    <property type="match status" value="1"/>
</dbReference>
<dbReference type="Proteomes" id="UP001150941">
    <property type="component" value="Unassembled WGS sequence"/>
</dbReference>
<protein>
    <submittedName>
        <fullName evidence="1">Uncharacterized protein</fullName>
    </submittedName>
</protein>
<dbReference type="EMBL" id="JAPQKS010000001">
    <property type="protein sequence ID" value="KAJ5248820.1"/>
    <property type="molecule type" value="Genomic_DNA"/>
</dbReference>
<organism evidence="1 2">
    <name type="scientific">Penicillium chermesinum</name>
    <dbReference type="NCBI Taxonomy" id="63820"/>
    <lineage>
        <taxon>Eukaryota</taxon>
        <taxon>Fungi</taxon>
        <taxon>Dikarya</taxon>
        <taxon>Ascomycota</taxon>
        <taxon>Pezizomycotina</taxon>
        <taxon>Eurotiomycetes</taxon>
        <taxon>Eurotiomycetidae</taxon>
        <taxon>Eurotiales</taxon>
        <taxon>Aspergillaceae</taxon>
        <taxon>Penicillium</taxon>
    </lineage>
</organism>
<comment type="caution">
    <text evidence="1">The sequence shown here is derived from an EMBL/GenBank/DDBJ whole genome shotgun (WGS) entry which is preliminary data.</text>
</comment>
<dbReference type="InterPro" id="IPR021858">
    <property type="entry name" value="Fun_TF"/>
</dbReference>
<reference evidence="1" key="2">
    <citation type="journal article" date="2023" name="IMA Fungus">
        <title>Comparative genomic study of the Penicillium genus elucidates a diverse pangenome and 15 lateral gene transfer events.</title>
        <authorList>
            <person name="Petersen C."/>
            <person name="Sorensen T."/>
            <person name="Nielsen M.R."/>
            <person name="Sondergaard T.E."/>
            <person name="Sorensen J.L."/>
            <person name="Fitzpatrick D.A."/>
            <person name="Frisvad J.C."/>
            <person name="Nielsen K.L."/>
        </authorList>
    </citation>
    <scope>NUCLEOTIDE SEQUENCE</scope>
    <source>
        <strain evidence="1">IBT 19713</strain>
    </source>
</reference>
<gene>
    <name evidence="1" type="ORF">N7468_000271</name>
</gene>
<keyword evidence="2" id="KW-1185">Reference proteome</keyword>
<accession>A0A9W9PJZ3</accession>
<reference evidence="1" key="1">
    <citation type="submission" date="2022-11" db="EMBL/GenBank/DDBJ databases">
        <authorList>
            <person name="Petersen C."/>
        </authorList>
    </citation>
    <scope>NUCLEOTIDE SEQUENCE</scope>
    <source>
        <strain evidence="1">IBT 19713</strain>
    </source>
</reference>
<dbReference type="RefSeq" id="XP_058335599.1">
    <property type="nucleotide sequence ID" value="XM_058469568.1"/>
</dbReference>
<evidence type="ECO:0000313" key="1">
    <source>
        <dbReference type="EMBL" id="KAJ5248820.1"/>
    </source>
</evidence>
<dbReference type="GeneID" id="83196871"/>
<sequence>MSIHTLDISHGEFRDHFVTLWSRFQMLYARTPDSWSIQISSLGLHSKALDLALISLAAMRLSLSGEKERYEVLSLSAYNESLQLFRRLLQNDSQKALLVVISLIFSLFEATQLCPALIYQSGWSSHLEGAISLLKRQGPQAFQAGGFHVAFKKLREMAPFVLKIDPFLRSRNG</sequence>
<evidence type="ECO:0000313" key="2">
    <source>
        <dbReference type="Proteomes" id="UP001150941"/>
    </source>
</evidence>
<dbReference type="AlphaFoldDB" id="A0A9W9PJZ3"/>
<name>A0A9W9PJZ3_9EURO</name>
<dbReference type="OrthoDB" id="4491390at2759"/>